<reference evidence="2 3" key="1">
    <citation type="submission" date="2011-01" db="EMBL/GenBank/DDBJ databases">
        <authorList>
            <person name="Weinstock G."/>
            <person name="Sodergren E."/>
            <person name="Clifton S."/>
            <person name="Fulton L."/>
            <person name="Fulton B."/>
            <person name="Courtney L."/>
            <person name="Fronick C."/>
            <person name="Harrison M."/>
            <person name="Strong C."/>
            <person name="Farmer C."/>
            <person name="Delahaunty K."/>
            <person name="Markovic C."/>
            <person name="Hall O."/>
            <person name="Minx P."/>
            <person name="Tomlinson C."/>
            <person name="Mitreva M."/>
            <person name="Hou S."/>
            <person name="Chen J."/>
            <person name="Wollam A."/>
            <person name="Pepin K.H."/>
            <person name="Johnson M."/>
            <person name="Bhonagiri V."/>
            <person name="Zhang X."/>
            <person name="Suruliraj S."/>
            <person name="Warren W."/>
            <person name="Chinwalla A."/>
            <person name="Mardis E.R."/>
            <person name="Wilson R.K."/>
        </authorList>
    </citation>
    <scope>NUCLEOTIDE SEQUENCE [LARGE SCALE GENOMIC DNA]</scope>
    <source>
        <strain evidence="3">DSM 22608 / JCM 16073 / KCTC 15190 / YIT 12066</strain>
    </source>
</reference>
<keyword evidence="1" id="KW-1133">Transmembrane helix</keyword>
<feature type="transmembrane region" description="Helical" evidence="1">
    <location>
        <begin position="138"/>
        <end position="156"/>
    </location>
</feature>
<feature type="transmembrane region" description="Helical" evidence="1">
    <location>
        <begin position="74"/>
        <end position="96"/>
    </location>
</feature>
<organism evidence="2 3">
    <name type="scientific">Succinatimonas hippei (strain DSM 22608 / JCM 16073 / KCTC 15190 / YIT 12066)</name>
    <dbReference type="NCBI Taxonomy" id="762983"/>
    <lineage>
        <taxon>Bacteria</taxon>
        <taxon>Pseudomonadati</taxon>
        <taxon>Pseudomonadota</taxon>
        <taxon>Gammaproteobacteria</taxon>
        <taxon>Aeromonadales</taxon>
        <taxon>Succinivibrionaceae</taxon>
        <taxon>Succinatimonas</taxon>
    </lineage>
</organism>
<feature type="transmembrane region" description="Helical" evidence="1">
    <location>
        <begin position="361"/>
        <end position="378"/>
    </location>
</feature>
<protein>
    <recommendedName>
        <fullName evidence="4">Glycosyltransferase RgtA/B/C/D-like domain-containing protein</fullName>
    </recommendedName>
</protein>
<dbReference type="AlphaFoldDB" id="E8LK59"/>
<dbReference type="Proteomes" id="UP000018458">
    <property type="component" value="Unassembled WGS sequence"/>
</dbReference>
<comment type="caution">
    <text evidence="2">The sequence shown here is derived from an EMBL/GenBank/DDBJ whole genome shotgun (WGS) entry which is preliminary data.</text>
</comment>
<keyword evidence="3" id="KW-1185">Reference proteome</keyword>
<feature type="transmembrane region" description="Helical" evidence="1">
    <location>
        <begin position="390"/>
        <end position="407"/>
    </location>
</feature>
<keyword evidence="1" id="KW-0812">Transmembrane</keyword>
<feature type="transmembrane region" description="Helical" evidence="1">
    <location>
        <begin position="206"/>
        <end position="226"/>
    </location>
</feature>
<feature type="transmembrane region" description="Helical" evidence="1">
    <location>
        <begin position="168"/>
        <end position="186"/>
    </location>
</feature>
<evidence type="ECO:0008006" key="4">
    <source>
        <dbReference type="Google" id="ProtNLM"/>
    </source>
</evidence>
<accession>E8LK59</accession>
<feature type="transmembrane region" description="Helical" evidence="1">
    <location>
        <begin position="336"/>
        <end position="355"/>
    </location>
</feature>
<keyword evidence="1" id="KW-0472">Membrane</keyword>
<evidence type="ECO:0000313" key="3">
    <source>
        <dbReference type="Proteomes" id="UP000018458"/>
    </source>
</evidence>
<dbReference type="EMBL" id="AEVO01000052">
    <property type="protein sequence ID" value="EFY07056.1"/>
    <property type="molecule type" value="Genomic_DNA"/>
</dbReference>
<gene>
    <name evidence="2" type="ORF">HMPREF9444_01096</name>
</gene>
<feature type="transmembrane region" description="Helical" evidence="1">
    <location>
        <begin position="296"/>
        <end position="316"/>
    </location>
</feature>
<sequence>MMPEKLTSKDLLAICLFALISFVLAFYYESNQIVSGDQLQMIEKGYHALMTGEFLPYGNEASTVGNVPGSLSSIVIGLPLIIFAHPLSPVLLLLVIRLIGYAIFVNALTLLFSRRTVVSGALLYVLNPWFLYDSLLYNPSYLSFGAALFLNMLIRLRKDNKVSALMRFSLSVVLVLAAGWCMQFHYSWPVLVALSGVLWLRKAIKVSYLGVAVGVVLIALTLIPYFMEIMVNERIISNPEEYAKDRYFGYGLVHVYPIFKALLYWLRFGSLLVTQKSIVSAPLAGDMPFIFDILRYSWLVLTQVIGGITVLISAYANYILLFKKRELKEQDPEFNFVREVSIAAIIALVAAAAAATLTLNYWQIIILFAFALLPVLCLVEKKIFFLKPKYMFYFAAFMVAMNFVSATNSRKFHESVSYVDQVNMFCYDRYQDKCSLSPDDLDKVLKLKAQQEAQK</sequence>
<name>E8LK59_SUCHY</name>
<dbReference type="STRING" id="762983.HMPREF9444_01096"/>
<proteinExistence type="predicted"/>
<dbReference type="eggNOG" id="ENOG502ZBBI">
    <property type="taxonomic scope" value="Bacteria"/>
</dbReference>
<feature type="transmembrane region" description="Helical" evidence="1">
    <location>
        <begin position="103"/>
        <end position="126"/>
    </location>
</feature>
<evidence type="ECO:0000256" key="1">
    <source>
        <dbReference type="SAM" id="Phobius"/>
    </source>
</evidence>
<dbReference type="HOGENOM" id="CLU_626912_0_0_6"/>
<evidence type="ECO:0000313" key="2">
    <source>
        <dbReference type="EMBL" id="EFY07056.1"/>
    </source>
</evidence>
<feature type="transmembrane region" description="Helical" evidence="1">
    <location>
        <begin position="247"/>
        <end position="266"/>
    </location>
</feature>